<keyword evidence="2" id="KW-1133">Transmembrane helix</keyword>
<keyword evidence="4" id="KW-1185">Reference proteome</keyword>
<dbReference type="Proteomes" id="UP001530293">
    <property type="component" value="Unassembled WGS sequence"/>
</dbReference>
<feature type="compositionally biased region" description="Low complexity" evidence="1">
    <location>
        <begin position="49"/>
        <end position="62"/>
    </location>
</feature>
<feature type="compositionally biased region" description="Polar residues" evidence="1">
    <location>
        <begin position="63"/>
        <end position="74"/>
    </location>
</feature>
<keyword evidence="2" id="KW-0472">Membrane</keyword>
<gene>
    <name evidence="3" type="ORF">ACHAWU_008363</name>
</gene>
<feature type="transmembrane region" description="Helical" evidence="2">
    <location>
        <begin position="29"/>
        <end position="48"/>
    </location>
</feature>
<feature type="transmembrane region" description="Helical" evidence="2">
    <location>
        <begin position="136"/>
        <end position="153"/>
    </location>
</feature>
<evidence type="ECO:0000313" key="4">
    <source>
        <dbReference type="Proteomes" id="UP001530293"/>
    </source>
</evidence>
<dbReference type="EMBL" id="JALLBG020000228">
    <property type="protein sequence ID" value="KAL3758609.1"/>
    <property type="molecule type" value="Genomic_DNA"/>
</dbReference>
<dbReference type="AlphaFoldDB" id="A0ABD3M7F2"/>
<evidence type="ECO:0000256" key="1">
    <source>
        <dbReference type="SAM" id="MobiDB-lite"/>
    </source>
</evidence>
<organism evidence="3 4">
    <name type="scientific">Discostella pseudostelligera</name>
    <dbReference type="NCBI Taxonomy" id="259834"/>
    <lineage>
        <taxon>Eukaryota</taxon>
        <taxon>Sar</taxon>
        <taxon>Stramenopiles</taxon>
        <taxon>Ochrophyta</taxon>
        <taxon>Bacillariophyta</taxon>
        <taxon>Coscinodiscophyceae</taxon>
        <taxon>Thalassiosirophycidae</taxon>
        <taxon>Stephanodiscales</taxon>
        <taxon>Stephanodiscaceae</taxon>
        <taxon>Discostella</taxon>
    </lineage>
</organism>
<accession>A0ABD3M7F2</accession>
<feature type="transmembrane region" description="Helical" evidence="2">
    <location>
        <begin position="173"/>
        <end position="193"/>
    </location>
</feature>
<evidence type="ECO:0000256" key="2">
    <source>
        <dbReference type="SAM" id="Phobius"/>
    </source>
</evidence>
<name>A0ABD3M7F2_9STRA</name>
<comment type="caution">
    <text evidence="3">The sequence shown here is derived from an EMBL/GenBank/DDBJ whole genome shotgun (WGS) entry which is preliminary data.</text>
</comment>
<feature type="region of interest" description="Disordered" evidence="1">
    <location>
        <begin position="49"/>
        <end position="74"/>
    </location>
</feature>
<protein>
    <submittedName>
        <fullName evidence="3">Uncharacterized protein</fullName>
    </submittedName>
</protein>
<reference evidence="3 4" key="1">
    <citation type="submission" date="2024-10" db="EMBL/GenBank/DDBJ databases">
        <title>Updated reference genomes for cyclostephanoid diatoms.</title>
        <authorList>
            <person name="Roberts W.R."/>
            <person name="Alverson A.J."/>
        </authorList>
    </citation>
    <scope>NUCLEOTIDE SEQUENCE [LARGE SCALE GENOMIC DNA]</scope>
    <source>
        <strain evidence="3 4">AJA232-27</strain>
    </source>
</reference>
<sequence>MHSSSSIEPYYLRDGPTHPSWPVCRRRRSVALIFILIITSILQPSAAFTTTSHRPKPTTTRTISAATKNKSSPSSDTDIILSDFFKGTNEFWKTLVIQPVRQYVQIQPAETVVTSTSDAITKLTAPPEIPGIPRPVWLTILGSVPTGLIYYGYYKFSVEEELYQYELQETGRVSGAGGYGTLFPFVYGILLGFPMTLLHIPGGELLLEAAGAWILLGQINLYKRVNELCTEDEKMMAELGLTEPPLYEWWAVLLLEERAISEKPTICFHREAKYRRRRR</sequence>
<keyword evidence="2" id="KW-0812">Transmembrane</keyword>
<evidence type="ECO:0000313" key="3">
    <source>
        <dbReference type="EMBL" id="KAL3758609.1"/>
    </source>
</evidence>
<proteinExistence type="predicted"/>